<evidence type="ECO:0000256" key="2">
    <source>
        <dbReference type="SAM" id="MobiDB-lite"/>
    </source>
</evidence>
<evidence type="ECO:0000256" key="1">
    <source>
        <dbReference type="ARBA" id="ARBA00023002"/>
    </source>
</evidence>
<keyword evidence="1" id="KW-0560">Oxidoreductase</keyword>
<dbReference type="SUPFAM" id="SSF54427">
    <property type="entry name" value="NTF2-like"/>
    <property type="match status" value="1"/>
</dbReference>
<comment type="caution">
    <text evidence="4">The sequence shown here is derived from an EMBL/GenBank/DDBJ whole genome shotgun (WGS) entry which is preliminary data.</text>
</comment>
<dbReference type="Proteomes" id="UP001270362">
    <property type="component" value="Unassembled WGS sequence"/>
</dbReference>
<name>A0AAE1CCY8_9PEZI</name>
<organism evidence="4 5">
    <name type="scientific">Podospora appendiculata</name>
    <dbReference type="NCBI Taxonomy" id="314037"/>
    <lineage>
        <taxon>Eukaryota</taxon>
        <taxon>Fungi</taxon>
        <taxon>Dikarya</taxon>
        <taxon>Ascomycota</taxon>
        <taxon>Pezizomycotina</taxon>
        <taxon>Sordariomycetes</taxon>
        <taxon>Sordariomycetidae</taxon>
        <taxon>Sordariales</taxon>
        <taxon>Podosporaceae</taxon>
        <taxon>Podospora</taxon>
    </lineage>
</organism>
<accession>A0AAE1CCY8</accession>
<dbReference type="Gene3D" id="3.50.50.60">
    <property type="entry name" value="FAD/NAD(P)-binding domain"/>
    <property type="match status" value="1"/>
</dbReference>
<reference evidence="4" key="2">
    <citation type="submission" date="2023-06" db="EMBL/GenBank/DDBJ databases">
        <authorList>
            <consortium name="Lawrence Berkeley National Laboratory"/>
            <person name="Haridas S."/>
            <person name="Hensen N."/>
            <person name="Bonometti L."/>
            <person name="Westerberg I."/>
            <person name="Brannstrom I.O."/>
            <person name="Guillou S."/>
            <person name="Cros-Aarteil S."/>
            <person name="Calhoun S."/>
            <person name="Kuo A."/>
            <person name="Mondo S."/>
            <person name="Pangilinan J."/>
            <person name="Riley R."/>
            <person name="Labutti K."/>
            <person name="Andreopoulos B."/>
            <person name="Lipzen A."/>
            <person name="Chen C."/>
            <person name="Yanf M."/>
            <person name="Daum C."/>
            <person name="Ng V."/>
            <person name="Clum A."/>
            <person name="Steindorff A."/>
            <person name="Ohm R."/>
            <person name="Martin F."/>
            <person name="Silar P."/>
            <person name="Natvig D."/>
            <person name="Lalanne C."/>
            <person name="Gautier V."/>
            <person name="Ament-Velasquez S.L."/>
            <person name="Kruys A."/>
            <person name="Hutchinson M.I."/>
            <person name="Powell A.J."/>
            <person name="Barry K."/>
            <person name="Miller A.N."/>
            <person name="Grigoriev I.V."/>
            <person name="Debuchy R."/>
            <person name="Gladieux P."/>
            <person name="Thoren M.H."/>
            <person name="Johannesson H."/>
        </authorList>
    </citation>
    <scope>NUCLEOTIDE SEQUENCE</scope>
    <source>
        <strain evidence="4">CBS 314.62</strain>
    </source>
</reference>
<dbReference type="EMBL" id="JAULSO010000002">
    <property type="protein sequence ID" value="KAK3689056.1"/>
    <property type="molecule type" value="Genomic_DNA"/>
</dbReference>
<reference evidence="4" key="1">
    <citation type="journal article" date="2023" name="Mol. Phylogenet. Evol.">
        <title>Genome-scale phylogeny and comparative genomics of the fungal order Sordariales.</title>
        <authorList>
            <person name="Hensen N."/>
            <person name="Bonometti L."/>
            <person name="Westerberg I."/>
            <person name="Brannstrom I.O."/>
            <person name="Guillou S."/>
            <person name="Cros-Aarteil S."/>
            <person name="Calhoun S."/>
            <person name="Haridas S."/>
            <person name="Kuo A."/>
            <person name="Mondo S."/>
            <person name="Pangilinan J."/>
            <person name="Riley R."/>
            <person name="LaButti K."/>
            <person name="Andreopoulos B."/>
            <person name="Lipzen A."/>
            <person name="Chen C."/>
            <person name="Yan M."/>
            <person name="Daum C."/>
            <person name="Ng V."/>
            <person name="Clum A."/>
            <person name="Steindorff A."/>
            <person name="Ohm R.A."/>
            <person name="Martin F."/>
            <person name="Silar P."/>
            <person name="Natvig D.O."/>
            <person name="Lalanne C."/>
            <person name="Gautier V."/>
            <person name="Ament-Velasquez S.L."/>
            <person name="Kruys A."/>
            <person name="Hutchinson M.I."/>
            <person name="Powell A.J."/>
            <person name="Barry K."/>
            <person name="Miller A.N."/>
            <person name="Grigoriev I.V."/>
            <person name="Debuchy R."/>
            <person name="Gladieux P."/>
            <person name="Hiltunen Thoren M."/>
            <person name="Johannesson H."/>
        </authorList>
    </citation>
    <scope>NUCLEOTIDE SEQUENCE</scope>
    <source>
        <strain evidence="4">CBS 314.62</strain>
    </source>
</reference>
<dbReference type="InterPro" id="IPR032710">
    <property type="entry name" value="NTF2-like_dom_sf"/>
</dbReference>
<dbReference type="SUPFAM" id="SSF51905">
    <property type="entry name" value="FAD/NAD(P)-binding domain"/>
    <property type="match status" value="1"/>
</dbReference>
<keyword evidence="4" id="KW-0503">Monooxygenase</keyword>
<dbReference type="GO" id="GO:0050660">
    <property type="term" value="F:flavin adenine dinucleotide binding"/>
    <property type="evidence" value="ECO:0007669"/>
    <property type="project" value="TreeGrafter"/>
</dbReference>
<protein>
    <submittedName>
        <fullName evidence="4">Dimethylaniline monooxygenase (N-oxide forming)</fullName>
    </submittedName>
</protein>
<dbReference type="InterPro" id="IPR023753">
    <property type="entry name" value="FAD/NAD-binding_dom"/>
</dbReference>
<gene>
    <name evidence="4" type="ORF">B0T22DRAFT_460818</name>
</gene>
<feature type="domain" description="FAD/NAD(P)-binding" evidence="3">
    <location>
        <begin position="208"/>
        <end position="416"/>
    </location>
</feature>
<dbReference type="InterPro" id="IPR036188">
    <property type="entry name" value="FAD/NAD-bd_sf"/>
</dbReference>
<feature type="region of interest" description="Disordered" evidence="2">
    <location>
        <begin position="1"/>
        <end position="28"/>
    </location>
</feature>
<dbReference type="Pfam" id="PF07992">
    <property type="entry name" value="Pyr_redox_2"/>
    <property type="match status" value="1"/>
</dbReference>
<dbReference type="InterPro" id="IPR050982">
    <property type="entry name" value="Auxin_biosynth/cation_transpt"/>
</dbReference>
<dbReference type="PANTHER" id="PTHR43539">
    <property type="entry name" value="FLAVIN-BINDING MONOOXYGENASE-LIKE PROTEIN (AFU_ORTHOLOGUE AFUA_4G09220)"/>
    <property type="match status" value="1"/>
</dbReference>
<dbReference type="PANTHER" id="PTHR43539:SF68">
    <property type="entry name" value="FLAVIN-BINDING MONOOXYGENASE-LIKE PROTEIN (AFU_ORTHOLOGUE AFUA_4G09220)"/>
    <property type="match status" value="1"/>
</dbReference>
<keyword evidence="5" id="KW-1185">Reference proteome</keyword>
<evidence type="ECO:0000313" key="5">
    <source>
        <dbReference type="Proteomes" id="UP001270362"/>
    </source>
</evidence>
<dbReference type="GO" id="GO:0004497">
    <property type="term" value="F:monooxygenase activity"/>
    <property type="evidence" value="ECO:0007669"/>
    <property type="project" value="UniProtKB-KW"/>
</dbReference>
<sequence>MTSTDDSESSQRIEPGSARLPPAPWPASATDVSVDANATAARIITSLNQALSAKNYRAVADLFVEDGFWRDHLAVSWDLRTLQGRAKIQSFLETKCNLTSVEIDSSTNLRKPQVASFSPIEDVKGIYFFITVATSHGSGRGVVHLVQQPDNNEWKFWTIFTVLDEVNGHEEPLGPRRSKGVQHGGLPGRKNWLAKRQHETEFIDSEPAVLIIGAGQAGLTAAARLKMLNIPTLIIDRHPTVGDSWRKRYDQLVLHDPVWYDHLPYLDFPLWWPVFTPKDKIADWFESYAKLLELDVWMSSELTSSAYDTTTNNWTVTITRTNTNTTRTLHPRHIIQATGHSGPKNLPSIPGMATFTGSTLCHSSDFPGAQALPPNTTTTTKSAIVVGACNSAHDICQDYHEHGYSVTMIQRSSTCVLTSAAALKLVVGPLYSESGPPVEDADLLVWGWPTRILKTVQADLTKLQVAHDAVLLSGLEKAGFKLDRGVDDGGIFTKYLQRGGGYYIDVGTSQLIVDGKIKVKQGVEITEVLPRGVKFADGTELEADEIVFATGYANMRTQARMIFGDAVADRVGDVWGYDEEGEMRTIWTKSGHPGLWFHGGNLALCRYYSRVLALQILADLKGLDK</sequence>
<evidence type="ECO:0000313" key="4">
    <source>
        <dbReference type="EMBL" id="KAK3689056.1"/>
    </source>
</evidence>
<dbReference type="AlphaFoldDB" id="A0AAE1CCY8"/>
<evidence type="ECO:0000259" key="3">
    <source>
        <dbReference type="Pfam" id="PF07992"/>
    </source>
</evidence>
<proteinExistence type="predicted"/>